<keyword evidence="1" id="KW-1133">Transmembrane helix</keyword>
<dbReference type="EMBL" id="MT142487">
    <property type="protein sequence ID" value="QJA82435.1"/>
    <property type="molecule type" value="Genomic_DNA"/>
</dbReference>
<evidence type="ECO:0000313" key="2">
    <source>
        <dbReference type="EMBL" id="QJA62414.1"/>
    </source>
</evidence>
<gene>
    <name evidence="3" type="ORF">MM415A00408_0028</name>
    <name evidence="2" type="ORF">MM415B00786_0028</name>
</gene>
<accession>A0A6M3IYI1</accession>
<keyword evidence="1" id="KW-0472">Membrane</keyword>
<name>A0A6M3IYI1_9ZZZZ</name>
<dbReference type="AlphaFoldDB" id="A0A6M3IYI1"/>
<feature type="transmembrane region" description="Helical" evidence="1">
    <location>
        <begin position="45"/>
        <end position="64"/>
    </location>
</feature>
<evidence type="ECO:0000313" key="3">
    <source>
        <dbReference type="EMBL" id="QJA82435.1"/>
    </source>
</evidence>
<protein>
    <submittedName>
        <fullName evidence="2">Uncharacterized protein</fullName>
    </submittedName>
</protein>
<proteinExistence type="predicted"/>
<sequence>MKHDTPLLQGLNPLDLQINVHLWDVNSRNGWNLDESEPPSWCDRWVPWIMAGLTVAVVVVVKWINL</sequence>
<organism evidence="2">
    <name type="scientific">viral metagenome</name>
    <dbReference type="NCBI Taxonomy" id="1070528"/>
    <lineage>
        <taxon>unclassified sequences</taxon>
        <taxon>metagenomes</taxon>
        <taxon>organismal metagenomes</taxon>
    </lineage>
</organism>
<dbReference type="EMBL" id="MT141470">
    <property type="protein sequence ID" value="QJA62414.1"/>
    <property type="molecule type" value="Genomic_DNA"/>
</dbReference>
<evidence type="ECO:0000256" key="1">
    <source>
        <dbReference type="SAM" id="Phobius"/>
    </source>
</evidence>
<reference evidence="2" key="1">
    <citation type="submission" date="2020-03" db="EMBL/GenBank/DDBJ databases">
        <title>The deep terrestrial virosphere.</title>
        <authorList>
            <person name="Holmfeldt K."/>
            <person name="Nilsson E."/>
            <person name="Simone D."/>
            <person name="Lopez-Fernandez M."/>
            <person name="Wu X."/>
            <person name="de Brujin I."/>
            <person name="Lundin D."/>
            <person name="Andersson A."/>
            <person name="Bertilsson S."/>
            <person name="Dopson M."/>
        </authorList>
    </citation>
    <scope>NUCLEOTIDE SEQUENCE</scope>
    <source>
        <strain evidence="3">MM415A00408</strain>
        <strain evidence="2">MM415B00786</strain>
    </source>
</reference>
<keyword evidence="1" id="KW-0812">Transmembrane</keyword>